<dbReference type="Proteomes" id="UP001172386">
    <property type="component" value="Unassembled WGS sequence"/>
</dbReference>
<proteinExistence type="predicted"/>
<comment type="caution">
    <text evidence="1">The sequence shown here is derived from an EMBL/GenBank/DDBJ whole genome shotgun (WGS) entry which is preliminary data.</text>
</comment>
<reference evidence="1" key="1">
    <citation type="submission" date="2022-10" db="EMBL/GenBank/DDBJ databases">
        <title>Culturing micro-colonial fungi from biological soil crusts in the Mojave desert and describing Neophaeococcomyces mojavensis, and introducing the new genera and species Taxawa tesnikishii.</title>
        <authorList>
            <person name="Kurbessoian T."/>
            <person name="Stajich J.E."/>
        </authorList>
    </citation>
    <scope>NUCLEOTIDE SEQUENCE</scope>
    <source>
        <strain evidence="1">JES_112</strain>
    </source>
</reference>
<sequence>MTLCGVSDWYNSTTLPYSFNNNKWGDDGSGFSCMNILDQGKSFSVNFKWTGDASTVKAFPYAKVDPSRIPVQLWNVSTLDFSGNWSMLVQGTENASPQDQAVAFDNIALKANVAIDMFLSDNITNSTGIGPPIEIMIWLWYVPAILPLGHAESTPDIDTVEIAGTNFSLYHGWNAQGQHVFSWLAHQNLTSTNGDYSPLLKYIWNKGLLSGALYLGQLEFGTEVMHAGLPTTFSTSGYSLQLYRQGDADDPNKPTSTSTSATATSSSSSRTSTVSTTTEASSSVRTGTPTNSASSASSLLTLTASYQQIILYLGVSVSAVLVPGWWRFMNVENLS</sequence>
<accession>A0ACC3AC20</accession>
<name>A0ACC3AC20_9EURO</name>
<protein>
    <submittedName>
        <fullName evidence="1">Uncharacterized protein</fullName>
    </submittedName>
</protein>
<organism evidence="1 2">
    <name type="scientific">Neophaeococcomyces mojaviensis</name>
    <dbReference type="NCBI Taxonomy" id="3383035"/>
    <lineage>
        <taxon>Eukaryota</taxon>
        <taxon>Fungi</taxon>
        <taxon>Dikarya</taxon>
        <taxon>Ascomycota</taxon>
        <taxon>Pezizomycotina</taxon>
        <taxon>Eurotiomycetes</taxon>
        <taxon>Chaetothyriomycetidae</taxon>
        <taxon>Chaetothyriales</taxon>
        <taxon>Chaetothyriales incertae sedis</taxon>
        <taxon>Neophaeococcomyces</taxon>
    </lineage>
</organism>
<evidence type="ECO:0000313" key="1">
    <source>
        <dbReference type="EMBL" id="KAJ9659046.1"/>
    </source>
</evidence>
<dbReference type="EMBL" id="JAPDRQ010000044">
    <property type="protein sequence ID" value="KAJ9659046.1"/>
    <property type="molecule type" value="Genomic_DNA"/>
</dbReference>
<gene>
    <name evidence="1" type="ORF">H2198_003335</name>
</gene>
<keyword evidence="2" id="KW-1185">Reference proteome</keyword>
<evidence type="ECO:0000313" key="2">
    <source>
        <dbReference type="Proteomes" id="UP001172386"/>
    </source>
</evidence>